<reference evidence="3" key="2">
    <citation type="submission" date="2020-11" db="EMBL/GenBank/DDBJ databases">
        <authorList>
            <person name="McCartney M.A."/>
            <person name="Auch B."/>
            <person name="Kono T."/>
            <person name="Mallez S."/>
            <person name="Becker A."/>
            <person name="Gohl D.M."/>
            <person name="Silverstein K.A.T."/>
            <person name="Koren S."/>
            <person name="Bechman K.B."/>
            <person name="Herman A."/>
            <person name="Abrahante J.E."/>
            <person name="Garbe J."/>
        </authorList>
    </citation>
    <scope>NUCLEOTIDE SEQUENCE</scope>
    <source>
        <strain evidence="3">Duluth1</strain>
        <tissue evidence="3">Whole animal</tissue>
    </source>
</reference>
<gene>
    <name evidence="3" type="ORF">DPMN_077509</name>
</gene>
<dbReference type="Proteomes" id="UP000828390">
    <property type="component" value="Unassembled WGS sequence"/>
</dbReference>
<keyword evidence="4" id="KW-1185">Reference proteome</keyword>
<evidence type="ECO:0000313" key="3">
    <source>
        <dbReference type="EMBL" id="KAH3702486.1"/>
    </source>
</evidence>
<name>A0A9D3YM22_DREPO</name>
<evidence type="ECO:0000313" key="4">
    <source>
        <dbReference type="Proteomes" id="UP000828390"/>
    </source>
</evidence>
<comment type="caution">
    <text evidence="3">The sequence shown here is derived from an EMBL/GenBank/DDBJ whole genome shotgun (WGS) entry which is preliminary data.</text>
</comment>
<organism evidence="3 4">
    <name type="scientific">Dreissena polymorpha</name>
    <name type="common">Zebra mussel</name>
    <name type="synonym">Mytilus polymorpha</name>
    <dbReference type="NCBI Taxonomy" id="45954"/>
    <lineage>
        <taxon>Eukaryota</taxon>
        <taxon>Metazoa</taxon>
        <taxon>Spiralia</taxon>
        <taxon>Lophotrochozoa</taxon>
        <taxon>Mollusca</taxon>
        <taxon>Bivalvia</taxon>
        <taxon>Autobranchia</taxon>
        <taxon>Heteroconchia</taxon>
        <taxon>Euheterodonta</taxon>
        <taxon>Imparidentia</taxon>
        <taxon>Neoheterodontei</taxon>
        <taxon>Myida</taxon>
        <taxon>Dreissenoidea</taxon>
        <taxon>Dreissenidae</taxon>
        <taxon>Dreissena</taxon>
    </lineage>
</organism>
<dbReference type="EMBL" id="JAIWYP010000015">
    <property type="protein sequence ID" value="KAH3702486.1"/>
    <property type="molecule type" value="Genomic_DNA"/>
</dbReference>
<feature type="chain" id="PRO_5038778889" description="WSC domain-containing protein" evidence="2">
    <location>
        <begin position="22"/>
        <end position="474"/>
    </location>
</feature>
<dbReference type="AlphaFoldDB" id="A0A9D3YM22"/>
<feature type="transmembrane region" description="Helical" evidence="1">
    <location>
        <begin position="356"/>
        <end position="382"/>
    </location>
</feature>
<keyword evidence="2" id="KW-0732">Signal</keyword>
<sequence length="474" mass="52652">MWFYKSTFVLILAGVTINVSADYFLSNGSTDWGLANCSLAEPKLSYIDDSFQINETLGVHNNVSEVWIGFQQAKIPFLFIGCGELNTNFTYNVTTIGFCYNLCGGFFGIKALDDVVLSKSTLECKCPNGSSATNSQNCIPSANNMCGKKCYSIYGQFNLNESYVTNPKNATEDCLTYYYPYFRWEPCKMAEYKKVMCSNYIYEDVKSTALIVSKMATSWVEGMALCIKEGLYPASPRSIMNSGFNSTHLQYYWTGVIRANTLLPKYPIGDLTLYQDVRYAFLTTNNMTMQFATQGSKRALCETETSSISPSTFSVQPANTSTQFSSTTGLTTVPTCETKQDTQDQVHQSKTSNRDFLAIGVGIGIPIGIILAVGGVVAMGCLRKRGVLSCGKIKLTDGQSNERQEMNYEDMVERNERNESYCVLDGNVDSEERTVSYVNQQNDLNGTYNSSSYYKSYYVLGRIVDSDEGTVGII</sequence>
<evidence type="ECO:0000256" key="2">
    <source>
        <dbReference type="SAM" id="SignalP"/>
    </source>
</evidence>
<feature type="signal peptide" evidence="2">
    <location>
        <begin position="1"/>
        <end position="21"/>
    </location>
</feature>
<evidence type="ECO:0000256" key="1">
    <source>
        <dbReference type="SAM" id="Phobius"/>
    </source>
</evidence>
<proteinExistence type="predicted"/>
<reference evidence="3" key="1">
    <citation type="journal article" date="2019" name="bioRxiv">
        <title>The Genome of the Zebra Mussel, Dreissena polymorpha: A Resource for Invasive Species Research.</title>
        <authorList>
            <person name="McCartney M.A."/>
            <person name="Auch B."/>
            <person name="Kono T."/>
            <person name="Mallez S."/>
            <person name="Zhang Y."/>
            <person name="Obille A."/>
            <person name="Becker A."/>
            <person name="Abrahante J.E."/>
            <person name="Garbe J."/>
            <person name="Badalamenti J.P."/>
            <person name="Herman A."/>
            <person name="Mangelson H."/>
            <person name="Liachko I."/>
            <person name="Sullivan S."/>
            <person name="Sone E.D."/>
            <person name="Koren S."/>
            <person name="Silverstein K.A.T."/>
            <person name="Beckman K.B."/>
            <person name="Gohl D.M."/>
        </authorList>
    </citation>
    <scope>NUCLEOTIDE SEQUENCE</scope>
    <source>
        <strain evidence="3">Duluth1</strain>
        <tissue evidence="3">Whole animal</tissue>
    </source>
</reference>
<keyword evidence="1" id="KW-0812">Transmembrane</keyword>
<accession>A0A9D3YM22</accession>
<protein>
    <recommendedName>
        <fullName evidence="5">WSC domain-containing protein</fullName>
    </recommendedName>
</protein>
<evidence type="ECO:0008006" key="5">
    <source>
        <dbReference type="Google" id="ProtNLM"/>
    </source>
</evidence>
<keyword evidence="1" id="KW-0472">Membrane</keyword>
<keyword evidence="1" id="KW-1133">Transmembrane helix</keyword>